<organism evidence="2 3">
    <name type="scientific">Acetobacter estunensis</name>
    <dbReference type="NCBI Taxonomy" id="104097"/>
    <lineage>
        <taxon>Bacteria</taxon>
        <taxon>Pseudomonadati</taxon>
        <taxon>Pseudomonadota</taxon>
        <taxon>Alphaproteobacteria</taxon>
        <taxon>Acetobacterales</taxon>
        <taxon>Acetobacteraceae</taxon>
        <taxon>Acetobacter</taxon>
    </lineage>
</organism>
<comment type="caution">
    <text evidence="2">The sequence shown here is derived from an EMBL/GenBank/DDBJ whole genome shotgun (WGS) entry which is preliminary data.</text>
</comment>
<dbReference type="AlphaFoldDB" id="A0A967B9S2"/>
<dbReference type="SUPFAM" id="SSF47240">
    <property type="entry name" value="Ferritin-like"/>
    <property type="match status" value="1"/>
</dbReference>
<gene>
    <name evidence="2" type="ORF">GOB87_13505</name>
</gene>
<dbReference type="Proteomes" id="UP000597459">
    <property type="component" value="Unassembled WGS sequence"/>
</dbReference>
<name>A0A967B9S2_9PROT</name>
<sequence length="339" mass="38662">MTALADIYTKLPDSIDDLPPPPSEEAVKEADYRSRHWSSSIPGPLRPGSSEHKQAVAAMFRETFNPYRPSVINWPKLPPDVLKRVTSLPIWGIAVQTEGKARLRMAAYARLVQDPDMKDAISRNAWEENRHKEVLSKLVEAYGIPMAPEPPYVEPKDVEWAYLVTGFSECVDSFFAFGMFKVAQTSNFFPAELIETFEPVMQEECRHILLFANWLAWYRAVMPAWKRPWFELKVLAVWAFLVYERLGLAVSVDADGQEHTQDNNFTVNGTKEMTNQDITLADFMQICEMENAKRFAGYDARLVRPKLAPNIARFILWALRLVGRKPRLASEIEAIPSVA</sequence>
<reference evidence="2" key="1">
    <citation type="submission" date="2019-11" db="EMBL/GenBank/DDBJ databases">
        <title>Description of new Acetobacter species.</title>
        <authorList>
            <person name="Cleenwerck I."/>
            <person name="Sombolestani A.S."/>
        </authorList>
    </citation>
    <scope>NUCLEOTIDE SEQUENCE</scope>
    <source>
        <strain evidence="2">LMG 1626</strain>
    </source>
</reference>
<dbReference type="EMBL" id="WOTH01000039">
    <property type="protein sequence ID" value="NHO54949.1"/>
    <property type="molecule type" value="Genomic_DNA"/>
</dbReference>
<dbReference type="RefSeq" id="WP_166317913.1">
    <property type="nucleotide sequence ID" value="NZ_WOTH01000039.1"/>
</dbReference>
<protein>
    <submittedName>
        <fullName evidence="2">Ferritin-like domain-containing protein</fullName>
    </submittedName>
</protein>
<feature type="compositionally biased region" description="Basic and acidic residues" evidence="1">
    <location>
        <begin position="25"/>
        <end position="34"/>
    </location>
</feature>
<accession>A0A967B9S2</accession>
<keyword evidence="3" id="KW-1185">Reference proteome</keyword>
<feature type="region of interest" description="Disordered" evidence="1">
    <location>
        <begin position="12"/>
        <end position="52"/>
    </location>
</feature>
<evidence type="ECO:0000313" key="2">
    <source>
        <dbReference type="EMBL" id="NHO54949.1"/>
    </source>
</evidence>
<proteinExistence type="predicted"/>
<evidence type="ECO:0000313" key="3">
    <source>
        <dbReference type="Proteomes" id="UP000597459"/>
    </source>
</evidence>
<evidence type="ECO:0000256" key="1">
    <source>
        <dbReference type="SAM" id="MobiDB-lite"/>
    </source>
</evidence>
<dbReference type="InterPro" id="IPR009078">
    <property type="entry name" value="Ferritin-like_SF"/>
</dbReference>